<dbReference type="Proteomes" id="UP001362999">
    <property type="component" value="Unassembled WGS sequence"/>
</dbReference>
<name>A0AAW0D037_9AGAR</name>
<gene>
    <name evidence="1" type="ORF">R3P38DRAFT_246627</name>
</gene>
<reference evidence="1 2" key="1">
    <citation type="journal article" date="2024" name="J Genomics">
        <title>Draft genome sequencing and assembly of Favolaschia claudopus CIRM-BRFM 2984 isolated from oak limbs.</title>
        <authorList>
            <person name="Navarro D."/>
            <person name="Drula E."/>
            <person name="Chaduli D."/>
            <person name="Cazenave R."/>
            <person name="Ahrendt S."/>
            <person name="Wang J."/>
            <person name="Lipzen A."/>
            <person name="Daum C."/>
            <person name="Barry K."/>
            <person name="Grigoriev I.V."/>
            <person name="Favel A."/>
            <person name="Rosso M.N."/>
            <person name="Martin F."/>
        </authorList>
    </citation>
    <scope>NUCLEOTIDE SEQUENCE [LARGE SCALE GENOMIC DNA]</scope>
    <source>
        <strain evidence="1 2">CIRM-BRFM 2984</strain>
    </source>
</reference>
<evidence type="ECO:0000313" key="1">
    <source>
        <dbReference type="EMBL" id="KAK7043484.1"/>
    </source>
</evidence>
<evidence type="ECO:0000313" key="2">
    <source>
        <dbReference type="Proteomes" id="UP001362999"/>
    </source>
</evidence>
<keyword evidence="2" id="KW-1185">Reference proteome</keyword>
<protein>
    <submittedName>
        <fullName evidence="1">Uncharacterized protein</fullName>
    </submittedName>
</protein>
<dbReference type="AlphaFoldDB" id="A0AAW0D037"/>
<accession>A0AAW0D037</accession>
<dbReference type="EMBL" id="JAWWNJ010000012">
    <property type="protein sequence ID" value="KAK7043484.1"/>
    <property type="molecule type" value="Genomic_DNA"/>
</dbReference>
<sequence>MTTGNLPGTTYRQSGSAHEARWGLCIEVCRRTPIIPCAICHRERMREGSDEVRRWNKAQAAKASKAAAKSPSYLSLPSPLSVLLICPRAGGPSEPCMWRAWTAGRSQLKPPWGLGSPSSDHLGIELVGVVDSTEKVCFWVSSDEKKLTQERFGRRICVNVFAFTVLCSTCPMGSGSGSSSGGGAGVRIGVRRREESNSCTKNTNEMIFFCRYIVIPYNYRL</sequence>
<comment type="caution">
    <text evidence="1">The sequence shown here is derived from an EMBL/GenBank/DDBJ whole genome shotgun (WGS) entry which is preliminary data.</text>
</comment>
<organism evidence="1 2">
    <name type="scientific">Favolaschia claudopus</name>
    <dbReference type="NCBI Taxonomy" id="2862362"/>
    <lineage>
        <taxon>Eukaryota</taxon>
        <taxon>Fungi</taxon>
        <taxon>Dikarya</taxon>
        <taxon>Basidiomycota</taxon>
        <taxon>Agaricomycotina</taxon>
        <taxon>Agaricomycetes</taxon>
        <taxon>Agaricomycetidae</taxon>
        <taxon>Agaricales</taxon>
        <taxon>Marasmiineae</taxon>
        <taxon>Mycenaceae</taxon>
        <taxon>Favolaschia</taxon>
    </lineage>
</organism>
<proteinExistence type="predicted"/>